<dbReference type="HAMAP" id="MF_00736">
    <property type="entry name" value="Ribosomal_uL11"/>
    <property type="match status" value="1"/>
</dbReference>
<protein>
    <recommendedName>
        <fullName evidence="7">Large ribosomal subunit protein uL11c</fullName>
    </recommendedName>
    <alternativeName>
        <fullName evidence="6">50S ribosomal protein L11, chloroplastic</fullName>
    </alternativeName>
    <alternativeName>
        <fullName evidence="8">CL11</fullName>
    </alternativeName>
</protein>
<name>A0A7R9TA47_MICPS</name>
<dbReference type="AlphaFoldDB" id="A0A7R9TA47"/>
<reference evidence="12" key="1">
    <citation type="submission" date="2021-01" db="EMBL/GenBank/DDBJ databases">
        <authorList>
            <person name="Corre E."/>
            <person name="Pelletier E."/>
            <person name="Niang G."/>
            <person name="Scheremetjew M."/>
            <person name="Finn R."/>
            <person name="Kale V."/>
            <person name="Holt S."/>
            <person name="Cochrane G."/>
            <person name="Meng A."/>
            <person name="Brown T."/>
            <person name="Cohen L."/>
        </authorList>
    </citation>
    <scope>NUCLEOTIDE SEQUENCE</scope>
    <source>
        <strain evidence="12">RCC1614</strain>
    </source>
</reference>
<dbReference type="SMART" id="SM00649">
    <property type="entry name" value="RL11"/>
    <property type="match status" value="1"/>
</dbReference>
<keyword evidence="3" id="KW-0694">RNA-binding</keyword>
<dbReference type="GO" id="GO:0003735">
    <property type="term" value="F:structural constituent of ribosome"/>
    <property type="evidence" value="ECO:0007669"/>
    <property type="project" value="InterPro"/>
</dbReference>
<dbReference type="Gene3D" id="3.30.1550.10">
    <property type="entry name" value="Ribosomal protein L11/L12, N-terminal domain"/>
    <property type="match status" value="1"/>
</dbReference>
<evidence type="ECO:0000313" key="12">
    <source>
        <dbReference type="EMBL" id="CAD8229724.1"/>
    </source>
</evidence>
<evidence type="ECO:0000256" key="7">
    <source>
        <dbReference type="ARBA" id="ARBA00068991"/>
    </source>
</evidence>
<dbReference type="InterPro" id="IPR036769">
    <property type="entry name" value="Ribosomal_uL11_C_sf"/>
</dbReference>
<dbReference type="InterPro" id="IPR006519">
    <property type="entry name" value="Ribosomal_uL11_bac-typ"/>
</dbReference>
<sequence>MAAMIGGVTMAGVAPVGGKRARASPRAAAAPASLSSSFTGAGFGKQIDGQRLSVSALAPAPGSRRGGSRCVTTMAAKIAGYIKLAIEAGKANPAPPIGPALGAKGVNIMMFCKEYNARTQDQAGTIIPVEITVFEDKSFTFVLKTPPASVLLKKAAGVAKGSAQLEKVGSITRDQLEEIAKIKMPDLNAHKVESAMRVVAGTAANMGITIEGWDMEESKEILRQEKAATWGTA</sequence>
<dbReference type="InterPro" id="IPR020783">
    <property type="entry name" value="Ribosomal_uL11_C"/>
</dbReference>
<evidence type="ECO:0000259" key="11">
    <source>
        <dbReference type="Pfam" id="PF03946"/>
    </source>
</evidence>
<dbReference type="Gene3D" id="1.10.10.250">
    <property type="entry name" value="Ribosomal protein L11, C-terminal domain"/>
    <property type="match status" value="1"/>
</dbReference>
<dbReference type="SUPFAM" id="SSF54747">
    <property type="entry name" value="Ribosomal L11/L12e N-terminal domain"/>
    <property type="match status" value="1"/>
</dbReference>
<dbReference type="PANTHER" id="PTHR11661">
    <property type="entry name" value="60S RIBOSOMAL PROTEIN L12"/>
    <property type="match status" value="1"/>
</dbReference>
<evidence type="ECO:0000256" key="6">
    <source>
        <dbReference type="ARBA" id="ARBA00035540"/>
    </source>
</evidence>
<dbReference type="InterPro" id="IPR020784">
    <property type="entry name" value="Ribosomal_uL11_N"/>
</dbReference>
<dbReference type="GO" id="GO:0070180">
    <property type="term" value="F:large ribosomal subunit rRNA binding"/>
    <property type="evidence" value="ECO:0007669"/>
    <property type="project" value="TreeGrafter"/>
</dbReference>
<evidence type="ECO:0000259" key="10">
    <source>
        <dbReference type="Pfam" id="PF00298"/>
    </source>
</evidence>
<gene>
    <name evidence="12" type="ORF">MPUS1402_LOCUS1937</name>
</gene>
<dbReference type="InterPro" id="IPR036796">
    <property type="entry name" value="Ribosomal_uL11_N_sf"/>
</dbReference>
<dbReference type="GO" id="GO:0006412">
    <property type="term" value="P:translation"/>
    <property type="evidence" value="ECO:0007669"/>
    <property type="project" value="InterPro"/>
</dbReference>
<evidence type="ECO:0000256" key="9">
    <source>
        <dbReference type="RuleBase" id="RU003978"/>
    </source>
</evidence>
<dbReference type="FunFam" id="3.30.1550.10:FF:000001">
    <property type="entry name" value="50S ribosomal protein L11"/>
    <property type="match status" value="1"/>
</dbReference>
<feature type="domain" description="Large ribosomal subunit protein uL11 N-terminal" evidence="11">
    <location>
        <begin position="82"/>
        <end position="139"/>
    </location>
</feature>
<keyword evidence="2" id="KW-0699">rRNA-binding</keyword>
<dbReference type="EMBL" id="HBDY01002557">
    <property type="protein sequence ID" value="CAD8229724.1"/>
    <property type="molecule type" value="Transcribed_RNA"/>
</dbReference>
<evidence type="ECO:0000256" key="5">
    <source>
        <dbReference type="ARBA" id="ARBA00023274"/>
    </source>
</evidence>
<evidence type="ECO:0000256" key="3">
    <source>
        <dbReference type="ARBA" id="ARBA00022884"/>
    </source>
</evidence>
<proteinExistence type="inferred from homology"/>
<keyword evidence="4 9" id="KW-0689">Ribosomal protein</keyword>
<dbReference type="SUPFAM" id="SSF46906">
    <property type="entry name" value="Ribosomal protein L11, C-terminal domain"/>
    <property type="match status" value="1"/>
</dbReference>
<dbReference type="CDD" id="cd00349">
    <property type="entry name" value="Ribosomal_L11"/>
    <property type="match status" value="1"/>
</dbReference>
<dbReference type="Pfam" id="PF00298">
    <property type="entry name" value="Ribosomal_L11"/>
    <property type="match status" value="1"/>
</dbReference>
<dbReference type="PROSITE" id="PS00359">
    <property type="entry name" value="RIBOSOMAL_L11"/>
    <property type="match status" value="1"/>
</dbReference>
<keyword evidence="5 9" id="KW-0687">Ribonucleoprotein</keyword>
<evidence type="ECO:0000256" key="2">
    <source>
        <dbReference type="ARBA" id="ARBA00022730"/>
    </source>
</evidence>
<evidence type="ECO:0000256" key="4">
    <source>
        <dbReference type="ARBA" id="ARBA00022980"/>
    </source>
</evidence>
<dbReference type="InterPro" id="IPR000911">
    <property type="entry name" value="Ribosomal_uL11"/>
</dbReference>
<dbReference type="InterPro" id="IPR020785">
    <property type="entry name" value="Ribosomal_uL11_CS"/>
</dbReference>
<feature type="domain" description="Large ribosomal subunit protein uL11 C-terminal" evidence="10">
    <location>
        <begin position="144"/>
        <end position="210"/>
    </location>
</feature>
<comment type="similarity">
    <text evidence="1 9">Belongs to the universal ribosomal protein uL11 family.</text>
</comment>
<evidence type="ECO:0000256" key="8">
    <source>
        <dbReference type="ARBA" id="ARBA00082752"/>
    </source>
</evidence>
<dbReference type="Pfam" id="PF03946">
    <property type="entry name" value="Ribosomal_L11_N"/>
    <property type="match status" value="1"/>
</dbReference>
<organism evidence="12">
    <name type="scientific">Micromonas pusilla</name>
    <name type="common">Picoplanktonic green alga</name>
    <name type="synonym">Chromulina pusilla</name>
    <dbReference type="NCBI Taxonomy" id="38833"/>
    <lineage>
        <taxon>Eukaryota</taxon>
        <taxon>Viridiplantae</taxon>
        <taxon>Chlorophyta</taxon>
        <taxon>Mamiellophyceae</taxon>
        <taxon>Mamiellales</taxon>
        <taxon>Mamiellaceae</taxon>
        <taxon>Micromonas</taxon>
    </lineage>
</organism>
<evidence type="ECO:0000256" key="1">
    <source>
        <dbReference type="ARBA" id="ARBA00010537"/>
    </source>
</evidence>
<dbReference type="NCBIfam" id="TIGR01632">
    <property type="entry name" value="L11_bact"/>
    <property type="match status" value="1"/>
</dbReference>
<dbReference type="GO" id="GO:0022625">
    <property type="term" value="C:cytosolic large ribosomal subunit"/>
    <property type="evidence" value="ECO:0007669"/>
    <property type="project" value="TreeGrafter"/>
</dbReference>
<accession>A0A7R9TA47</accession>
<dbReference type="PANTHER" id="PTHR11661:SF1">
    <property type="entry name" value="LARGE RIBOSOMAL SUBUNIT PROTEIN UL11M"/>
    <property type="match status" value="1"/>
</dbReference>
<dbReference type="FunFam" id="1.10.10.250:FF:000001">
    <property type="entry name" value="50S ribosomal protein L11"/>
    <property type="match status" value="1"/>
</dbReference>